<organism evidence="2 3">
    <name type="scientific">Asanoa ferruginea</name>
    <dbReference type="NCBI Taxonomy" id="53367"/>
    <lineage>
        <taxon>Bacteria</taxon>
        <taxon>Bacillati</taxon>
        <taxon>Actinomycetota</taxon>
        <taxon>Actinomycetes</taxon>
        <taxon>Micromonosporales</taxon>
        <taxon>Micromonosporaceae</taxon>
        <taxon>Asanoa</taxon>
    </lineage>
</organism>
<proteinExistence type="predicted"/>
<evidence type="ECO:0000313" key="2">
    <source>
        <dbReference type="EMBL" id="REF98765.1"/>
    </source>
</evidence>
<keyword evidence="1" id="KW-1133">Transmembrane helix</keyword>
<reference evidence="2 3" key="1">
    <citation type="submission" date="2018-08" db="EMBL/GenBank/DDBJ databases">
        <title>Sequencing the genomes of 1000 actinobacteria strains.</title>
        <authorList>
            <person name="Klenk H.-P."/>
        </authorList>
    </citation>
    <scope>NUCLEOTIDE SEQUENCE [LARGE SCALE GENOMIC DNA]</scope>
    <source>
        <strain evidence="2 3">DSM 44099</strain>
    </source>
</reference>
<keyword evidence="1" id="KW-0472">Membrane</keyword>
<accession>A0A3D9ZND1</accession>
<dbReference type="AlphaFoldDB" id="A0A3D9ZND1"/>
<keyword evidence="3" id="KW-1185">Reference proteome</keyword>
<evidence type="ECO:0000256" key="1">
    <source>
        <dbReference type="SAM" id="Phobius"/>
    </source>
</evidence>
<sequence>MRQILLLASSLAVGWLVAALVLSLITDDSYGEALAAMLPVVVVMAALQVFVNRRGREGGKR</sequence>
<dbReference type="RefSeq" id="WP_116070011.1">
    <property type="nucleotide sequence ID" value="NZ_BONB01000024.1"/>
</dbReference>
<name>A0A3D9ZND1_9ACTN</name>
<evidence type="ECO:0000313" key="3">
    <source>
        <dbReference type="Proteomes" id="UP000256913"/>
    </source>
</evidence>
<feature type="transmembrane region" description="Helical" evidence="1">
    <location>
        <begin position="33"/>
        <end position="51"/>
    </location>
</feature>
<keyword evidence="1" id="KW-0812">Transmembrane</keyword>
<gene>
    <name evidence="2" type="ORF">DFJ67_4784</name>
</gene>
<protein>
    <submittedName>
        <fullName evidence="2">Uncharacterized protein</fullName>
    </submittedName>
</protein>
<dbReference type="Proteomes" id="UP000256913">
    <property type="component" value="Unassembled WGS sequence"/>
</dbReference>
<dbReference type="EMBL" id="QUMQ01000001">
    <property type="protein sequence ID" value="REF98765.1"/>
    <property type="molecule type" value="Genomic_DNA"/>
</dbReference>
<comment type="caution">
    <text evidence="2">The sequence shown here is derived from an EMBL/GenBank/DDBJ whole genome shotgun (WGS) entry which is preliminary data.</text>
</comment>